<accession>A0A225WEB3</accession>
<dbReference type="InterPro" id="IPR041588">
    <property type="entry name" value="Integrase_H2C2"/>
</dbReference>
<dbReference type="Pfam" id="PF17921">
    <property type="entry name" value="Integrase_H2C2"/>
    <property type="match status" value="1"/>
</dbReference>
<feature type="domain" description="Integrase zinc-binding" evidence="1">
    <location>
        <begin position="48"/>
        <end position="105"/>
    </location>
</feature>
<dbReference type="STRING" id="4795.A0A225WEB3"/>
<evidence type="ECO:0000313" key="3">
    <source>
        <dbReference type="Proteomes" id="UP000198211"/>
    </source>
</evidence>
<evidence type="ECO:0000313" key="2">
    <source>
        <dbReference type="EMBL" id="OWZ15872.1"/>
    </source>
</evidence>
<reference evidence="3" key="1">
    <citation type="submission" date="2017-03" db="EMBL/GenBank/DDBJ databases">
        <title>Phytopthora megakarya and P. palmivora, two closely related causual agents of cacao black pod achieved similar genome size and gene model numbers by different mechanisms.</title>
        <authorList>
            <person name="Ali S."/>
            <person name="Shao J."/>
            <person name="Larry D.J."/>
            <person name="Kronmiller B."/>
            <person name="Shen D."/>
            <person name="Strem M.D."/>
            <person name="Melnick R.L."/>
            <person name="Guiltinan M.J."/>
            <person name="Tyler B.M."/>
            <person name="Meinhardt L.W."/>
            <person name="Bailey B.A."/>
        </authorList>
    </citation>
    <scope>NUCLEOTIDE SEQUENCE [LARGE SCALE GENOMIC DNA]</scope>
    <source>
        <strain evidence="3">zdho120</strain>
    </source>
</reference>
<dbReference type="FunFam" id="1.10.340.70:FF:000001">
    <property type="entry name" value="Retrovirus-related Pol polyprotein from transposon gypsy-like Protein"/>
    <property type="match status" value="1"/>
</dbReference>
<dbReference type="Gene3D" id="1.10.340.70">
    <property type="match status" value="1"/>
</dbReference>
<organism evidence="2 3">
    <name type="scientific">Phytophthora megakarya</name>
    <dbReference type="NCBI Taxonomy" id="4795"/>
    <lineage>
        <taxon>Eukaryota</taxon>
        <taxon>Sar</taxon>
        <taxon>Stramenopiles</taxon>
        <taxon>Oomycota</taxon>
        <taxon>Peronosporomycetes</taxon>
        <taxon>Peronosporales</taxon>
        <taxon>Peronosporaceae</taxon>
        <taxon>Phytophthora</taxon>
    </lineage>
</organism>
<name>A0A225WEB3_9STRA</name>
<dbReference type="Proteomes" id="UP000198211">
    <property type="component" value="Unassembled WGS sequence"/>
</dbReference>
<gene>
    <name evidence="2" type="ORF">PHMEG_00010410</name>
</gene>
<sequence>MTYKEAREAWMWADNFVLSSDNVLYYTSVSRRNVDGNLPEMSLSLVEPTTMIQEVLHNCHDSIEGGHQGVVRSYQRVKLDYNWIRLYADVEEHLKSCLDCSSSKSLPQLKVYTPGNVLAERPFQVVWMVCDPFAEISSWKHCSVVVAVLIYWTKAMSGTDAVTVAKVFEECIYR</sequence>
<protein>
    <recommendedName>
        <fullName evidence="1">Integrase zinc-binding domain-containing protein</fullName>
    </recommendedName>
</protein>
<evidence type="ECO:0000259" key="1">
    <source>
        <dbReference type="Pfam" id="PF17921"/>
    </source>
</evidence>
<dbReference type="InterPro" id="IPR052160">
    <property type="entry name" value="Gypsy_RT_Integrase-like"/>
</dbReference>
<comment type="caution">
    <text evidence="2">The sequence shown here is derived from an EMBL/GenBank/DDBJ whole genome shotgun (WGS) entry which is preliminary data.</text>
</comment>
<proteinExistence type="predicted"/>
<dbReference type="EMBL" id="NBNE01001038">
    <property type="protein sequence ID" value="OWZ15872.1"/>
    <property type="molecule type" value="Genomic_DNA"/>
</dbReference>
<dbReference type="PANTHER" id="PTHR47266">
    <property type="entry name" value="ENDONUCLEASE-RELATED"/>
    <property type="match status" value="1"/>
</dbReference>
<keyword evidence="3" id="KW-1185">Reference proteome</keyword>
<dbReference type="AlphaFoldDB" id="A0A225WEB3"/>